<evidence type="ECO:0000256" key="5">
    <source>
        <dbReference type="ARBA" id="ARBA00022989"/>
    </source>
</evidence>
<evidence type="ECO:0000313" key="12">
    <source>
        <dbReference type="EMBL" id="BAW27043.1"/>
    </source>
</evidence>
<comment type="subcellular location">
    <subcellularLocation>
        <location evidence="1">Cell membrane</location>
    </subcellularLocation>
</comment>
<dbReference type="PROSITE" id="PS50111">
    <property type="entry name" value="CHEMOTAXIS_TRANSDUC_2"/>
    <property type="match status" value="1"/>
</dbReference>
<keyword evidence="3" id="KW-0488">Methylation</keyword>
<organism evidence="12 13">
    <name type="scientific">Pseudomonas putida</name>
    <name type="common">Arthrobacter siderocapsulatus</name>
    <dbReference type="NCBI Taxonomy" id="303"/>
    <lineage>
        <taxon>Bacteria</taxon>
        <taxon>Pseudomonadati</taxon>
        <taxon>Pseudomonadota</taxon>
        <taxon>Gammaproteobacteria</taxon>
        <taxon>Pseudomonadales</taxon>
        <taxon>Pseudomonadaceae</taxon>
        <taxon>Pseudomonas</taxon>
    </lineage>
</organism>
<evidence type="ECO:0000256" key="8">
    <source>
        <dbReference type="PROSITE-ProRule" id="PRU00284"/>
    </source>
</evidence>
<evidence type="ECO:0000259" key="11">
    <source>
        <dbReference type="PROSITE" id="PS50111"/>
    </source>
</evidence>
<dbReference type="InterPro" id="IPR004089">
    <property type="entry name" value="MCPsignal_dom"/>
</dbReference>
<keyword evidence="10" id="KW-0732">Signal</keyword>
<dbReference type="Proteomes" id="UP000218731">
    <property type="component" value="Plasmid pKF715A"/>
</dbReference>
<evidence type="ECO:0000256" key="2">
    <source>
        <dbReference type="ARBA" id="ARBA00022475"/>
    </source>
</evidence>
<evidence type="ECO:0000313" key="13">
    <source>
        <dbReference type="Proteomes" id="UP000218731"/>
    </source>
</evidence>
<proteinExistence type="predicted"/>
<protein>
    <submittedName>
        <fullName evidence="12">Putative methyl-accepting chemotaxis transducer protein</fullName>
    </submittedName>
</protein>
<dbReference type="AlphaFoldDB" id="A0A1L7NNN2"/>
<sequence>MSKNLLIPSCIAAIALSGGLAAFSAFQYTSGVNADRFYSAQASTLQNSALNSITLSMRASTDASYVGQLQQLAAQVDATVSTLRQGSTSASIPPLPSPADANLGRFEDAWGNVLNAIQQIAASRGNNSAFERQAAESSQLAASLITEATEAHAVLEASPAVDTRVKQAVSKAKDAVVDGIELLANTSTPNSDNLNLALEASKAYVATLASIGRAVPRDNNLTGPLLKSYQTAQALTRSAIKSVEAASGTVDNAPHVRAIWAERENIDAAINGMQHGIATLHKSRLISPMILLSSLGAALVIVLGGITLILRESRAHTRQAQSLANSIQSSQKERSQELRQLIDEMEEVGSGDLTVAFSEGNASTHDIASTLNTVFPKFREIVKDVQQTIVSLSAASEQTLSMARNTERSRNEQVQAIQHIAKLVDELNSFTKQLDGVINRTRESSIAVSTQINTGSTAVQEVHEGVVKLSQSNLNIMHHAKAMTENIQSLEQLVDVVRRVANQAATVAYNAHLVADAITDDDLSKRIRISAEAMNKLTNSAKEAAEQIATNLQAINVAAKDTQYVLEESQTDIKALSGMSSNALKAMNAISEQTSQLVEGIISVAGKTADLNQRSDEVADTMEQIHHYASDHSSASEQTATAISNLNAQAQRVGSTLSHFKV</sequence>
<evidence type="ECO:0000256" key="9">
    <source>
        <dbReference type="SAM" id="Phobius"/>
    </source>
</evidence>
<evidence type="ECO:0000256" key="1">
    <source>
        <dbReference type="ARBA" id="ARBA00004236"/>
    </source>
</evidence>
<dbReference type="GO" id="GO:0005886">
    <property type="term" value="C:plasma membrane"/>
    <property type="evidence" value="ECO:0007669"/>
    <property type="project" value="UniProtKB-SubCell"/>
</dbReference>
<feature type="transmembrane region" description="Helical" evidence="9">
    <location>
        <begin position="289"/>
        <end position="310"/>
    </location>
</feature>
<dbReference type="EMBL" id="AP015030">
    <property type="protein sequence ID" value="BAW27043.1"/>
    <property type="molecule type" value="Genomic_DNA"/>
</dbReference>
<dbReference type="GO" id="GO:0006935">
    <property type="term" value="P:chemotaxis"/>
    <property type="evidence" value="ECO:0007669"/>
    <property type="project" value="UniProtKB-ARBA"/>
</dbReference>
<dbReference type="GO" id="GO:0007165">
    <property type="term" value="P:signal transduction"/>
    <property type="evidence" value="ECO:0007669"/>
    <property type="project" value="UniProtKB-KW"/>
</dbReference>
<geneLocation type="plasmid" evidence="13">
    <name>pkf715a dna</name>
</geneLocation>
<evidence type="ECO:0000256" key="3">
    <source>
        <dbReference type="ARBA" id="ARBA00022481"/>
    </source>
</evidence>
<dbReference type="Gene3D" id="1.10.287.950">
    <property type="entry name" value="Methyl-accepting chemotaxis protein"/>
    <property type="match status" value="1"/>
</dbReference>
<feature type="chain" id="PRO_5009874066" evidence="10">
    <location>
        <begin position="28"/>
        <end position="662"/>
    </location>
</feature>
<feature type="domain" description="Methyl-accepting transducer" evidence="11">
    <location>
        <begin position="388"/>
        <end position="626"/>
    </location>
</feature>
<evidence type="ECO:0000256" key="7">
    <source>
        <dbReference type="ARBA" id="ARBA00023224"/>
    </source>
</evidence>
<dbReference type="PANTHER" id="PTHR32089:SF112">
    <property type="entry name" value="LYSOZYME-LIKE PROTEIN-RELATED"/>
    <property type="match status" value="1"/>
</dbReference>
<keyword evidence="2" id="KW-1003">Cell membrane</keyword>
<keyword evidence="5 9" id="KW-1133">Transmembrane helix</keyword>
<dbReference type="SUPFAM" id="SSF58104">
    <property type="entry name" value="Methyl-accepting chemotaxis protein (MCP) signaling domain"/>
    <property type="match status" value="1"/>
</dbReference>
<feature type="signal peptide" evidence="10">
    <location>
        <begin position="1"/>
        <end position="27"/>
    </location>
</feature>
<gene>
    <name evidence="12" type="ORF">KF715C_pA5380</name>
</gene>
<evidence type="ECO:0000256" key="4">
    <source>
        <dbReference type="ARBA" id="ARBA00022692"/>
    </source>
</evidence>
<keyword evidence="12" id="KW-0614">Plasmid</keyword>
<keyword evidence="6 9" id="KW-0472">Membrane</keyword>
<reference evidence="12 13" key="1">
    <citation type="submission" date="2015-11" db="EMBL/GenBank/DDBJ databases">
        <title>Complete genome sequencing of a biphenyl-degrading bacterium, Pseudomonas putida KF715 (=NBRC110667).</title>
        <authorList>
            <person name="Suenaga H."/>
            <person name="Fujihara N."/>
            <person name="Watanabe T."/>
            <person name="Hirose J."/>
            <person name="Kimura N."/>
            <person name="Yamazoe A."/>
            <person name="Hosoyama A."/>
            <person name="Shimodaira J."/>
            <person name="Furukawa K."/>
        </authorList>
    </citation>
    <scope>NUCLEOTIDE SEQUENCE [LARGE SCALE GENOMIC DNA]</scope>
    <source>
        <strain evidence="12 13">KF715</strain>
        <plasmid evidence="13">Plasmid pkf715a dna</plasmid>
    </source>
</reference>
<keyword evidence="4 9" id="KW-0812">Transmembrane</keyword>
<name>A0A1L7NNN2_PSEPU</name>
<accession>A0A1L7NNN2</accession>
<keyword evidence="7 8" id="KW-0807">Transducer</keyword>
<dbReference type="PANTHER" id="PTHR32089">
    <property type="entry name" value="METHYL-ACCEPTING CHEMOTAXIS PROTEIN MCPB"/>
    <property type="match status" value="1"/>
</dbReference>
<evidence type="ECO:0000256" key="6">
    <source>
        <dbReference type="ARBA" id="ARBA00023136"/>
    </source>
</evidence>
<evidence type="ECO:0000256" key="10">
    <source>
        <dbReference type="SAM" id="SignalP"/>
    </source>
</evidence>
<dbReference type="RefSeq" id="WP_042920453.1">
    <property type="nucleotide sequence ID" value="NZ_AP015030.1"/>
</dbReference>